<proteinExistence type="predicted"/>
<dbReference type="AlphaFoldDB" id="A0A364NFL7"/>
<dbReference type="EMBL" id="QGDH01000005">
    <property type="protein sequence ID" value="RAR16098.1"/>
    <property type="molecule type" value="Genomic_DNA"/>
</dbReference>
<dbReference type="InterPro" id="IPR001202">
    <property type="entry name" value="WW_dom"/>
</dbReference>
<feature type="domain" description="WW" evidence="2">
    <location>
        <begin position="64"/>
        <end position="98"/>
    </location>
</feature>
<feature type="compositionally biased region" description="Low complexity" evidence="1">
    <location>
        <begin position="123"/>
        <end position="134"/>
    </location>
</feature>
<evidence type="ECO:0000313" key="3">
    <source>
        <dbReference type="EMBL" id="RAR16098.1"/>
    </source>
</evidence>
<feature type="compositionally biased region" description="Basic and acidic residues" evidence="1">
    <location>
        <begin position="249"/>
        <end position="272"/>
    </location>
</feature>
<dbReference type="SMART" id="SM00456">
    <property type="entry name" value="WW"/>
    <property type="match status" value="1"/>
</dbReference>
<feature type="region of interest" description="Disordered" evidence="1">
    <location>
        <begin position="116"/>
        <end position="175"/>
    </location>
</feature>
<feature type="compositionally biased region" description="Basic and acidic residues" evidence="1">
    <location>
        <begin position="1"/>
        <end position="12"/>
    </location>
</feature>
<dbReference type="Gene3D" id="2.20.70.10">
    <property type="match status" value="1"/>
</dbReference>
<feature type="region of interest" description="Disordered" evidence="1">
    <location>
        <begin position="196"/>
        <end position="215"/>
    </location>
</feature>
<accession>A0A364NFL7</accession>
<comment type="caution">
    <text evidence="3">The sequence shown here is derived from an EMBL/GenBank/DDBJ whole genome shotgun (WGS) entry which is preliminary data.</text>
</comment>
<organism evidence="3 4">
    <name type="scientific">Stemphylium lycopersici</name>
    <name type="common">Tomato gray leaf spot disease fungus</name>
    <name type="synonym">Thyrospora lycopersici</name>
    <dbReference type="NCBI Taxonomy" id="183478"/>
    <lineage>
        <taxon>Eukaryota</taxon>
        <taxon>Fungi</taxon>
        <taxon>Dikarya</taxon>
        <taxon>Ascomycota</taxon>
        <taxon>Pezizomycotina</taxon>
        <taxon>Dothideomycetes</taxon>
        <taxon>Pleosporomycetidae</taxon>
        <taxon>Pleosporales</taxon>
        <taxon>Pleosporineae</taxon>
        <taxon>Pleosporaceae</taxon>
        <taxon>Stemphylium</taxon>
    </lineage>
</organism>
<feature type="region of interest" description="Disordered" evidence="1">
    <location>
        <begin position="1"/>
        <end position="71"/>
    </location>
</feature>
<dbReference type="Proteomes" id="UP000249619">
    <property type="component" value="Unassembled WGS sequence"/>
</dbReference>
<dbReference type="PROSITE" id="PS50020">
    <property type="entry name" value="WW_DOMAIN_2"/>
    <property type="match status" value="1"/>
</dbReference>
<protein>
    <submittedName>
        <fullName evidence="3">Ww domain-containing protein</fullName>
    </submittedName>
</protein>
<reference evidence="4" key="1">
    <citation type="submission" date="2018-05" db="EMBL/GenBank/DDBJ databases">
        <title>Draft genome sequence of Stemphylium lycopersici strain CIDEFI 213.</title>
        <authorList>
            <person name="Medina R."/>
            <person name="Franco M.E.E."/>
            <person name="Lucentini C.G."/>
            <person name="Saparrat M.C.N."/>
            <person name="Balatti P.A."/>
        </authorList>
    </citation>
    <scope>NUCLEOTIDE SEQUENCE [LARGE SCALE GENOMIC DNA]</scope>
    <source>
        <strain evidence="4">CIDEFI 213</strain>
    </source>
</reference>
<dbReference type="Pfam" id="PF00397">
    <property type="entry name" value="WW"/>
    <property type="match status" value="1"/>
</dbReference>
<keyword evidence="4" id="KW-1185">Reference proteome</keyword>
<evidence type="ECO:0000313" key="4">
    <source>
        <dbReference type="Proteomes" id="UP000249619"/>
    </source>
</evidence>
<dbReference type="InterPro" id="IPR036020">
    <property type="entry name" value="WW_dom_sf"/>
</dbReference>
<dbReference type="CDD" id="cd00201">
    <property type="entry name" value="WW"/>
    <property type="match status" value="1"/>
</dbReference>
<dbReference type="SUPFAM" id="SSF51045">
    <property type="entry name" value="WW domain"/>
    <property type="match status" value="1"/>
</dbReference>
<name>A0A364NFL7_STELY</name>
<feature type="region of interest" description="Disordered" evidence="1">
    <location>
        <begin position="225"/>
        <end position="272"/>
    </location>
</feature>
<gene>
    <name evidence="3" type="ORF">DDE83_000455</name>
</gene>
<evidence type="ECO:0000256" key="1">
    <source>
        <dbReference type="SAM" id="MobiDB-lite"/>
    </source>
</evidence>
<dbReference type="PROSITE" id="PS01159">
    <property type="entry name" value="WW_DOMAIN_1"/>
    <property type="match status" value="1"/>
</dbReference>
<feature type="compositionally biased region" description="Basic and acidic residues" evidence="1">
    <location>
        <begin position="231"/>
        <end position="242"/>
    </location>
</feature>
<dbReference type="OrthoDB" id="2444812at2759"/>
<evidence type="ECO:0000259" key="2">
    <source>
        <dbReference type="PROSITE" id="PS50020"/>
    </source>
</evidence>
<sequence>MASEHAGQDQARKSSPAAADGRPSTPEAADVVVSNREGSYTSAAEAPLPYDDGAPPLPDEPVPDAEDDGWESKWDYNAGAWYFYNHKTGVSQWENPRVPEASTMYSYGSYDRTYAGGSAPAMTSSSGAPGTSSPPRRKWGGYNPAIHGNFDPNADYAKEATKEEEEAEEAAAAAARIPYGAGQDYSATAQFNRFTGKFQQAGQGPELHNDENKSKRQMNAFFDVDAAANSHDGRSLKAERRAKTLSKKQLKEYNEKRKEKKEEKRKAWLRSD</sequence>